<dbReference type="Gene3D" id="1.10.510.10">
    <property type="entry name" value="Transferase(Phosphotransferase) domain 1"/>
    <property type="match status" value="1"/>
</dbReference>
<protein>
    <submittedName>
        <fullName evidence="9">Homeodomain-interacting protein kinase 1-like</fullName>
    </submittedName>
</protein>
<dbReference type="PROSITE" id="PS00107">
    <property type="entry name" value="PROTEIN_KINASE_ATP"/>
    <property type="match status" value="1"/>
</dbReference>
<dbReference type="GO" id="GO:0004713">
    <property type="term" value="F:protein tyrosine kinase activity"/>
    <property type="evidence" value="ECO:0007669"/>
    <property type="project" value="TreeGrafter"/>
</dbReference>
<dbReference type="Pfam" id="PF00069">
    <property type="entry name" value="Pkinase"/>
    <property type="match status" value="1"/>
</dbReference>
<dbReference type="InterPro" id="IPR000719">
    <property type="entry name" value="Prot_kinase_dom"/>
</dbReference>
<dbReference type="InterPro" id="IPR017441">
    <property type="entry name" value="Protein_kinase_ATP_BS"/>
</dbReference>
<dbReference type="PANTHER" id="PTHR24058:SF17">
    <property type="entry name" value="HOMEODOMAIN INTERACTING PROTEIN KINASE, ISOFORM D"/>
    <property type="match status" value="1"/>
</dbReference>
<feature type="compositionally biased region" description="Polar residues" evidence="7">
    <location>
        <begin position="314"/>
        <end position="323"/>
    </location>
</feature>
<proteinExistence type="predicted"/>
<keyword evidence="3 6" id="KW-0547">Nucleotide-binding</keyword>
<organism evidence="9 10">
    <name type="scientific">Scomber scombrus</name>
    <name type="common">Atlantic mackerel</name>
    <name type="synonym">Scomber vernalis</name>
    <dbReference type="NCBI Taxonomy" id="13677"/>
    <lineage>
        <taxon>Eukaryota</taxon>
        <taxon>Metazoa</taxon>
        <taxon>Chordata</taxon>
        <taxon>Craniata</taxon>
        <taxon>Vertebrata</taxon>
        <taxon>Euteleostomi</taxon>
        <taxon>Actinopterygii</taxon>
        <taxon>Neopterygii</taxon>
        <taxon>Teleostei</taxon>
        <taxon>Neoteleostei</taxon>
        <taxon>Acanthomorphata</taxon>
        <taxon>Pelagiaria</taxon>
        <taxon>Scombriformes</taxon>
        <taxon>Scombridae</taxon>
        <taxon>Scomber</taxon>
    </lineage>
</organism>
<evidence type="ECO:0000256" key="5">
    <source>
        <dbReference type="ARBA" id="ARBA00022840"/>
    </source>
</evidence>
<gene>
    <name evidence="9" type="ORF">FSCOSCO3_A012590</name>
</gene>
<evidence type="ECO:0000259" key="8">
    <source>
        <dbReference type="PROSITE" id="PS50011"/>
    </source>
</evidence>
<feature type="region of interest" description="Disordered" evidence="7">
    <location>
        <begin position="312"/>
        <end position="367"/>
    </location>
</feature>
<dbReference type="InterPro" id="IPR008271">
    <property type="entry name" value="Ser/Thr_kinase_AS"/>
</dbReference>
<comment type="caution">
    <text evidence="9">The sequence shown here is derived from an EMBL/GenBank/DDBJ whole genome shotgun (WGS) entry which is preliminary data.</text>
</comment>
<keyword evidence="9" id="KW-0238">DNA-binding</keyword>
<evidence type="ECO:0000313" key="9">
    <source>
        <dbReference type="EMBL" id="CAK6965268.1"/>
    </source>
</evidence>
<dbReference type="GO" id="GO:0004674">
    <property type="term" value="F:protein serine/threonine kinase activity"/>
    <property type="evidence" value="ECO:0007669"/>
    <property type="project" value="UniProtKB-KW"/>
</dbReference>
<dbReference type="GO" id="GO:0005524">
    <property type="term" value="F:ATP binding"/>
    <property type="evidence" value="ECO:0007669"/>
    <property type="project" value="UniProtKB-UniRule"/>
</dbReference>
<evidence type="ECO:0000256" key="2">
    <source>
        <dbReference type="ARBA" id="ARBA00022679"/>
    </source>
</evidence>
<dbReference type="SUPFAM" id="SSF56112">
    <property type="entry name" value="Protein kinase-like (PK-like)"/>
    <property type="match status" value="1"/>
</dbReference>
<feature type="domain" description="Protein kinase" evidence="8">
    <location>
        <begin position="22"/>
        <end position="299"/>
    </location>
</feature>
<evidence type="ECO:0000256" key="6">
    <source>
        <dbReference type="PROSITE-ProRule" id="PRU10141"/>
    </source>
</evidence>
<dbReference type="InterPro" id="IPR050494">
    <property type="entry name" value="Ser_Thr_dual-spec_kinase"/>
</dbReference>
<dbReference type="Proteomes" id="UP001314229">
    <property type="component" value="Unassembled WGS sequence"/>
</dbReference>
<evidence type="ECO:0000256" key="4">
    <source>
        <dbReference type="ARBA" id="ARBA00022777"/>
    </source>
</evidence>
<dbReference type="GO" id="GO:0003677">
    <property type="term" value="F:DNA binding"/>
    <property type="evidence" value="ECO:0007669"/>
    <property type="project" value="UniProtKB-KW"/>
</dbReference>
<sequence>MFKITMKRIKHPPNMSQLPKNYELVTVLGKGVFGEVLKCIKVDTKDTVAVKMPRHGCNLTNELRLFKYFKKKKLHDSNIIRFIDSFKLRDKRRALVFEVMEMTLKDFLMEQRDYTPLYLQEVRSIIQQLANALKALKAIKVIHVDIKLDNIMLNVQPLTVKLIDFGLAFYTRKVKQGDILQVAHYRAPEIMLGLPYSEAIDMWSLGVVMGYITLGDSLFPGYCDYDTTHEEYWGKHILSHGRKTYTYHNLDEVEYSDLVNMKMVSIEEKRTCINLLKRMLQLDAKVRITPIEVLAHPFITWSTQQHTSCHETLKYSSSQGTEPRTSKAPEPGTIQELEPRSSEAPEPGTTQAAEEGTSQALKDSKVNDSTIGSNHLISLGIPPGVILVKSAPPECCFRLEEDSRQQSDTCHETFITSQADKESEVSTTILPGVILVRSAPPECCLRWDEDSGHQSDTCSSSRRQRHPERIMYQEDTATASDDERPEQKKRKRNCLKRFCSVMKRTFCCSVRVDTDEG</sequence>
<evidence type="ECO:0000256" key="3">
    <source>
        <dbReference type="ARBA" id="ARBA00022741"/>
    </source>
</evidence>
<feature type="compositionally biased region" description="Polar residues" evidence="7">
    <location>
        <begin position="348"/>
        <end position="367"/>
    </location>
</feature>
<dbReference type="InterPro" id="IPR011009">
    <property type="entry name" value="Kinase-like_dom_sf"/>
</dbReference>
<feature type="region of interest" description="Disordered" evidence="7">
    <location>
        <begin position="448"/>
        <end position="489"/>
    </location>
</feature>
<dbReference type="AlphaFoldDB" id="A0AAV1P1V4"/>
<keyword evidence="9" id="KW-0371">Homeobox</keyword>
<evidence type="ECO:0000256" key="7">
    <source>
        <dbReference type="SAM" id="MobiDB-lite"/>
    </source>
</evidence>
<dbReference type="PANTHER" id="PTHR24058">
    <property type="entry name" value="DUAL SPECIFICITY PROTEIN KINASE"/>
    <property type="match status" value="1"/>
</dbReference>
<keyword evidence="2" id="KW-0808">Transferase</keyword>
<keyword evidence="1" id="KW-0723">Serine/threonine-protein kinase</keyword>
<accession>A0AAV1P1V4</accession>
<reference evidence="9 10" key="1">
    <citation type="submission" date="2024-01" db="EMBL/GenBank/DDBJ databases">
        <authorList>
            <person name="Alioto T."/>
            <person name="Alioto T."/>
            <person name="Gomez Garrido J."/>
        </authorList>
    </citation>
    <scope>NUCLEOTIDE SEQUENCE [LARGE SCALE GENOMIC DNA]</scope>
</reference>
<keyword evidence="5 6" id="KW-0067">ATP-binding</keyword>
<dbReference type="GO" id="GO:0005737">
    <property type="term" value="C:cytoplasm"/>
    <property type="evidence" value="ECO:0007669"/>
    <property type="project" value="TreeGrafter"/>
</dbReference>
<dbReference type="SMART" id="SM00220">
    <property type="entry name" value="S_TKc"/>
    <property type="match status" value="1"/>
</dbReference>
<keyword evidence="4 9" id="KW-0418">Kinase</keyword>
<keyword evidence="10" id="KW-1185">Reference proteome</keyword>
<evidence type="ECO:0000256" key="1">
    <source>
        <dbReference type="ARBA" id="ARBA00022527"/>
    </source>
</evidence>
<dbReference type="PROSITE" id="PS00108">
    <property type="entry name" value="PROTEIN_KINASE_ST"/>
    <property type="match status" value="1"/>
</dbReference>
<name>A0AAV1P1V4_SCOSC</name>
<dbReference type="EMBL" id="CAWUFR010000081">
    <property type="protein sequence ID" value="CAK6965268.1"/>
    <property type="molecule type" value="Genomic_DNA"/>
</dbReference>
<dbReference type="GO" id="GO:0005634">
    <property type="term" value="C:nucleus"/>
    <property type="evidence" value="ECO:0007669"/>
    <property type="project" value="TreeGrafter"/>
</dbReference>
<dbReference type="PROSITE" id="PS50011">
    <property type="entry name" value="PROTEIN_KINASE_DOM"/>
    <property type="match status" value="1"/>
</dbReference>
<dbReference type="Gene3D" id="3.30.200.20">
    <property type="entry name" value="Phosphorylase Kinase, domain 1"/>
    <property type="match status" value="1"/>
</dbReference>
<evidence type="ECO:0000313" key="10">
    <source>
        <dbReference type="Proteomes" id="UP001314229"/>
    </source>
</evidence>
<feature type="binding site" evidence="6">
    <location>
        <position position="51"/>
    </location>
    <ligand>
        <name>ATP</name>
        <dbReference type="ChEBI" id="CHEBI:30616"/>
    </ligand>
</feature>